<keyword evidence="2" id="KW-1185">Reference proteome</keyword>
<organism evidence="1 2">
    <name type="scientific">Flaviramulus basaltis</name>
    <dbReference type="NCBI Taxonomy" id="369401"/>
    <lineage>
        <taxon>Bacteria</taxon>
        <taxon>Pseudomonadati</taxon>
        <taxon>Bacteroidota</taxon>
        <taxon>Flavobacteriia</taxon>
        <taxon>Flavobacteriales</taxon>
        <taxon>Flavobacteriaceae</taxon>
        <taxon>Flaviramulus</taxon>
    </lineage>
</organism>
<gene>
    <name evidence="1" type="ORF">SAMN05428642_105136</name>
</gene>
<dbReference type="Gene3D" id="1.10.260.40">
    <property type="entry name" value="lambda repressor-like DNA-binding domains"/>
    <property type="match status" value="1"/>
</dbReference>
<protein>
    <recommendedName>
        <fullName evidence="3">Helix-turn-helix</fullName>
    </recommendedName>
</protein>
<dbReference type="OrthoDB" id="1440474at2"/>
<proteinExistence type="predicted"/>
<evidence type="ECO:0000313" key="1">
    <source>
        <dbReference type="EMBL" id="SFZ94854.1"/>
    </source>
</evidence>
<dbReference type="GO" id="GO:0003677">
    <property type="term" value="F:DNA binding"/>
    <property type="evidence" value="ECO:0007669"/>
    <property type="project" value="InterPro"/>
</dbReference>
<accession>A0A1K2IRC3</accession>
<evidence type="ECO:0008006" key="3">
    <source>
        <dbReference type="Google" id="ProtNLM"/>
    </source>
</evidence>
<dbReference type="SUPFAM" id="SSF47413">
    <property type="entry name" value="lambda repressor-like DNA-binding domains"/>
    <property type="match status" value="1"/>
</dbReference>
<dbReference type="InterPro" id="IPR010982">
    <property type="entry name" value="Lambda_DNA-bd_dom_sf"/>
</dbReference>
<reference evidence="1 2" key="1">
    <citation type="submission" date="2016-10" db="EMBL/GenBank/DDBJ databases">
        <authorList>
            <person name="de Groot N.N."/>
        </authorList>
    </citation>
    <scope>NUCLEOTIDE SEQUENCE [LARGE SCALE GENOMIC DNA]</scope>
    <source>
        <strain evidence="1 2">DSM 18180</strain>
    </source>
</reference>
<dbReference type="Proteomes" id="UP000182544">
    <property type="component" value="Unassembled WGS sequence"/>
</dbReference>
<name>A0A1K2IRC3_9FLAO</name>
<dbReference type="STRING" id="369401.SAMN05428642_105136"/>
<dbReference type="AlphaFoldDB" id="A0A1K2IRC3"/>
<dbReference type="RefSeq" id="WP_072403590.1">
    <property type="nucleotide sequence ID" value="NZ_FPKV01000005.1"/>
</dbReference>
<evidence type="ECO:0000313" key="2">
    <source>
        <dbReference type="Proteomes" id="UP000182544"/>
    </source>
</evidence>
<dbReference type="EMBL" id="FPKV01000005">
    <property type="protein sequence ID" value="SFZ94854.1"/>
    <property type="molecule type" value="Genomic_DNA"/>
</dbReference>
<sequence>MTNIEELKKAKAEDFYYIGKRLKSIREDLVASDETSDKRNSLYSIKNTAERLGIDYHTMSNLERGTISVTTFKLLLYYYKLGYNPMWVIAFENEFIPKKNLGENLVYQSDVQDNFKVLETVISGALAEFKSQI</sequence>